<reference evidence="1 2" key="1">
    <citation type="journal article" date="2021" name="Commun. Biol.">
        <title>The genome of Shorea leprosula (Dipterocarpaceae) highlights the ecological relevance of drought in aseasonal tropical rainforests.</title>
        <authorList>
            <person name="Ng K.K.S."/>
            <person name="Kobayashi M.J."/>
            <person name="Fawcett J.A."/>
            <person name="Hatakeyama M."/>
            <person name="Paape T."/>
            <person name="Ng C.H."/>
            <person name="Ang C.C."/>
            <person name="Tnah L.H."/>
            <person name="Lee C.T."/>
            <person name="Nishiyama T."/>
            <person name="Sese J."/>
            <person name="O'Brien M.J."/>
            <person name="Copetti D."/>
            <person name="Mohd Noor M.I."/>
            <person name="Ong R.C."/>
            <person name="Putra M."/>
            <person name="Sireger I.Z."/>
            <person name="Indrioko S."/>
            <person name="Kosugi Y."/>
            <person name="Izuno A."/>
            <person name="Isagi Y."/>
            <person name="Lee S.L."/>
            <person name="Shimizu K.K."/>
        </authorList>
    </citation>
    <scope>NUCLEOTIDE SEQUENCE [LARGE SCALE GENOMIC DNA]</scope>
    <source>
        <strain evidence="1">214</strain>
    </source>
</reference>
<evidence type="ECO:0000313" key="1">
    <source>
        <dbReference type="EMBL" id="GKU91227.1"/>
    </source>
</evidence>
<dbReference type="AlphaFoldDB" id="A0AAV5HXC1"/>
<proteinExistence type="predicted"/>
<accession>A0AAV5HXC1</accession>
<protein>
    <recommendedName>
        <fullName evidence="3">Photosystem II protein D2</fullName>
    </recommendedName>
</protein>
<dbReference type="Proteomes" id="UP001054252">
    <property type="component" value="Unassembled WGS sequence"/>
</dbReference>
<comment type="caution">
    <text evidence="1">The sequence shown here is derived from an EMBL/GenBank/DDBJ whole genome shotgun (WGS) entry which is preliminary data.</text>
</comment>
<gene>
    <name evidence="1" type="ORF">SLEP1_g5127</name>
</gene>
<evidence type="ECO:0000313" key="2">
    <source>
        <dbReference type="Proteomes" id="UP001054252"/>
    </source>
</evidence>
<evidence type="ECO:0008006" key="3">
    <source>
        <dbReference type="Google" id="ProtNLM"/>
    </source>
</evidence>
<dbReference type="EMBL" id="BPVZ01000005">
    <property type="protein sequence ID" value="GKU91227.1"/>
    <property type="molecule type" value="Genomic_DNA"/>
</dbReference>
<keyword evidence="2" id="KW-1185">Reference proteome</keyword>
<organism evidence="1 2">
    <name type="scientific">Rubroshorea leprosula</name>
    <dbReference type="NCBI Taxonomy" id="152421"/>
    <lineage>
        <taxon>Eukaryota</taxon>
        <taxon>Viridiplantae</taxon>
        <taxon>Streptophyta</taxon>
        <taxon>Embryophyta</taxon>
        <taxon>Tracheophyta</taxon>
        <taxon>Spermatophyta</taxon>
        <taxon>Magnoliopsida</taxon>
        <taxon>eudicotyledons</taxon>
        <taxon>Gunneridae</taxon>
        <taxon>Pentapetalae</taxon>
        <taxon>rosids</taxon>
        <taxon>malvids</taxon>
        <taxon>Malvales</taxon>
        <taxon>Dipterocarpaceae</taxon>
        <taxon>Rubroshorea</taxon>
    </lineage>
</organism>
<name>A0AAV5HXC1_9ROSI</name>
<sequence length="37" mass="4383">MNNPLFNSLTIQQLDLRWVRVGVKFWDDLGTFDKTDV</sequence>